<dbReference type="AlphaFoldDB" id="A0A8J5VNJ4"/>
<keyword evidence="2" id="KW-1185">Reference proteome</keyword>
<name>A0A8J5VNJ4_ZIZPA</name>
<evidence type="ECO:0000313" key="1">
    <source>
        <dbReference type="EMBL" id="KAG8065011.1"/>
    </source>
</evidence>
<dbReference type="EMBL" id="JAAALK010000285">
    <property type="protein sequence ID" value="KAG8065011.1"/>
    <property type="molecule type" value="Genomic_DNA"/>
</dbReference>
<reference evidence="1" key="2">
    <citation type="submission" date="2021-02" db="EMBL/GenBank/DDBJ databases">
        <authorList>
            <person name="Kimball J.A."/>
            <person name="Haas M.W."/>
            <person name="Macchietto M."/>
            <person name="Kono T."/>
            <person name="Duquette J."/>
            <person name="Shao M."/>
        </authorList>
    </citation>
    <scope>NUCLEOTIDE SEQUENCE</scope>
    <source>
        <tissue evidence="1">Fresh leaf tissue</tissue>
    </source>
</reference>
<accession>A0A8J5VNJ4</accession>
<comment type="caution">
    <text evidence="1">The sequence shown here is derived from an EMBL/GenBank/DDBJ whole genome shotgun (WGS) entry which is preliminary data.</text>
</comment>
<protein>
    <submittedName>
        <fullName evidence="1">Uncharacterized protein</fullName>
    </submittedName>
</protein>
<reference evidence="1" key="1">
    <citation type="journal article" date="2021" name="bioRxiv">
        <title>Whole Genome Assembly and Annotation of Northern Wild Rice, Zizania palustris L., Supports a Whole Genome Duplication in the Zizania Genus.</title>
        <authorList>
            <person name="Haas M."/>
            <person name="Kono T."/>
            <person name="Macchietto M."/>
            <person name="Millas R."/>
            <person name="McGilp L."/>
            <person name="Shao M."/>
            <person name="Duquette J."/>
            <person name="Hirsch C.N."/>
            <person name="Kimball J."/>
        </authorList>
    </citation>
    <scope>NUCLEOTIDE SEQUENCE</scope>
    <source>
        <tissue evidence="1">Fresh leaf tissue</tissue>
    </source>
</reference>
<proteinExistence type="predicted"/>
<sequence length="126" mass="13494">MLVQLRCTHVGQSSNRRRVHAERSSNPRCATQPIPLVRCLASHTACPADADVHALSSDALANAPAVHDQCSNRPTARNHAPVARACSGGQHVLKCTCALGQAIHNAHVLVPVPALQPSRLKIRLLR</sequence>
<dbReference type="Proteomes" id="UP000729402">
    <property type="component" value="Unassembled WGS sequence"/>
</dbReference>
<evidence type="ECO:0000313" key="2">
    <source>
        <dbReference type="Proteomes" id="UP000729402"/>
    </source>
</evidence>
<gene>
    <name evidence="1" type="ORF">GUJ93_ZPchr0004g40127</name>
</gene>
<organism evidence="1 2">
    <name type="scientific">Zizania palustris</name>
    <name type="common">Northern wild rice</name>
    <dbReference type="NCBI Taxonomy" id="103762"/>
    <lineage>
        <taxon>Eukaryota</taxon>
        <taxon>Viridiplantae</taxon>
        <taxon>Streptophyta</taxon>
        <taxon>Embryophyta</taxon>
        <taxon>Tracheophyta</taxon>
        <taxon>Spermatophyta</taxon>
        <taxon>Magnoliopsida</taxon>
        <taxon>Liliopsida</taxon>
        <taxon>Poales</taxon>
        <taxon>Poaceae</taxon>
        <taxon>BOP clade</taxon>
        <taxon>Oryzoideae</taxon>
        <taxon>Oryzeae</taxon>
        <taxon>Zizaniinae</taxon>
        <taxon>Zizania</taxon>
    </lineage>
</organism>